<keyword evidence="1" id="KW-0418">Kinase</keyword>
<dbReference type="InterPro" id="IPR027417">
    <property type="entry name" value="P-loop_NTPase"/>
</dbReference>
<dbReference type="SUPFAM" id="SSF52540">
    <property type="entry name" value="P-loop containing nucleoside triphosphate hydrolases"/>
    <property type="match status" value="1"/>
</dbReference>
<sequence length="303" mass="35691">MKTIIGVKLSVEGMHYYLNASEKHGLSVKFLEYPHRHMFHIEVRVSVKHDNRDKEFILLKREVIEYLHSKYYQEALNALDFGKMSCEMIAKDLMHAFHADSVKVSEDDENYALVSLEDGECYCDDDIEYKKEEKLKFPSNIKNVTYVFGRVCSGKTTYIDNLIKHLTSQKLNQKTFIFEIGEVVRILKKQEERIFQGSLDQAIFNFIIKKLESNPEIDTVYIVGIRQKSLFLAFEKFFGPYMVNIDRILLNPTTTERRERFDKRNADKDKLLSFTQVELQERKLGLDELILFLIDNYENLKIV</sequence>
<proteinExistence type="predicted"/>
<accession>A0A8S5MME1</accession>
<keyword evidence="1" id="KW-0808">Transferase</keyword>
<protein>
    <submittedName>
        <fullName evidence="1">Adenylate kinase</fullName>
    </submittedName>
</protein>
<name>A0A8S5MME1_9CAUD</name>
<dbReference type="EMBL" id="BK014938">
    <property type="protein sequence ID" value="DAD83541.1"/>
    <property type="molecule type" value="Genomic_DNA"/>
</dbReference>
<dbReference type="GO" id="GO:0016301">
    <property type="term" value="F:kinase activity"/>
    <property type="evidence" value="ECO:0007669"/>
    <property type="project" value="UniProtKB-KW"/>
</dbReference>
<reference evidence="1" key="1">
    <citation type="journal article" date="2021" name="Proc. Natl. Acad. Sci. U.S.A.">
        <title>A Catalog of Tens of Thousands of Viruses from Human Metagenomes Reveals Hidden Associations with Chronic Diseases.</title>
        <authorList>
            <person name="Tisza M.J."/>
            <person name="Buck C.B."/>
        </authorList>
    </citation>
    <scope>NUCLEOTIDE SEQUENCE</scope>
    <source>
        <strain evidence="1">Ctxc31</strain>
    </source>
</reference>
<evidence type="ECO:0000313" key="1">
    <source>
        <dbReference type="EMBL" id="DAD83541.1"/>
    </source>
</evidence>
<organism evidence="1">
    <name type="scientific">Siphoviridae sp. ctxc31</name>
    <dbReference type="NCBI Taxonomy" id="2826520"/>
    <lineage>
        <taxon>Viruses</taxon>
        <taxon>Duplodnaviria</taxon>
        <taxon>Heunggongvirae</taxon>
        <taxon>Uroviricota</taxon>
        <taxon>Caudoviricetes</taxon>
    </lineage>
</organism>